<proteinExistence type="inferred from homology"/>
<evidence type="ECO:0000256" key="2">
    <source>
        <dbReference type="ARBA" id="ARBA00006898"/>
    </source>
</evidence>
<name>A0A5M8PYK0_9LECA</name>
<dbReference type="AlphaFoldDB" id="A0A5M8PYK0"/>
<dbReference type="InterPro" id="IPR038846">
    <property type="entry name" value="RPC9"/>
</dbReference>
<evidence type="ECO:0000313" key="9">
    <source>
        <dbReference type="EMBL" id="KAA6414537.1"/>
    </source>
</evidence>
<organism evidence="9 10">
    <name type="scientific">Lasallia pustulata</name>
    <dbReference type="NCBI Taxonomy" id="136370"/>
    <lineage>
        <taxon>Eukaryota</taxon>
        <taxon>Fungi</taxon>
        <taxon>Dikarya</taxon>
        <taxon>Ascomycota</taxon>
        <taxon>Pezizomycotina</taxon>
        <taxon>Lecanoromycetes</taxon>
        <taxon>OSLEUM clade</taxon>
        <taxon>Umbilicariomycetidae</taxon>
        <taxon>Umbilicariales</taxon>
        <taxon>Umbilicariaceae</taxon>
        <taxon>Lasallia</taxon>
    </lineage>
</organism>
<comment type="subcellular location">
    <subcellularLocation>
        <location evidence="1">Nucleus</location>
    </subcellularLocation>
</comment>
<dbReference type="PANTHER" id="PTHR15561:SF0">
    <property type="entry name" value="DNA-DIRECTED RNA POLYMERASE III SUBUNIT RPC9"/>
    <property type="match status" value="1"/>
</dbReference>
<feature type="region of interest" description="Disordered" evidence="7">
    <location>
        <begin position="73"/>
        <end position="92"/>
    </location>
</feature>
<dbReference type="SMART" id="SM00657">
    <property type="entry name" value="RPOL4c"/>
    <property type="match status" value="1"/>
</dbReference>
<dbReference type="OrthoDB" id="1746530at2759"/>
<evidence type="ECO:0000256" key="3">
    <source>
        <dbReference type="ARBA" id="ARBA00016672"/>
    </source>
</evidence>
<evidence type="ECO:0000259" key="8">
    <source>
        <dbReference type="SMART" id="SM00657"/>
    </source>
</evidence>
<dbReference type="SUPFAM" id="SSF47819">
    <property type="entry name" value="HRDC-like"/>
    <property type="match status" value="1"/>
</dbReference>
<evidence type="ECO:0000256" key="1">
    <source>
        <dbReference type="ARBA" id="ARBA00004123"/>
    </source>
</evidence>
<evidence type="ECO:0000256" key="6">
    <source>
        <dbReference type="ARBA" id="ARBA00023242"/>
    </source>
</evidence>
<dbReference type="Gene3D" id="1.20.1250.40">
    <property type="match status" value="1"/>
</dbReference>
<dbReference type="GO" id="GO:0000166">
    <property type="term" value="F:nucleotide binding"/>
    <property type="evidence" value="ECO:0007669"/>
    <property type="project" value="InterPro"/>
</dbReference>
<keyword evidence="4" id="KW-0240">DNA-directed RNA polymerase</keyword>
<accession>A0A5M8PYK0</accession>
<feature type="domain" description="RNA polymerase Rpb4/RPC9 core" evidence="8">
    <location>
        <begin position="49"/>
        <end position="190"/>
    </location>
</feature>
<comment type="caution">
    <text evidence="9">The sequence shown here is derived from an EMBL/GenBank/DDBJ whole genome shotgun (WGS) entry which is preliminary data.</text>
</comment>
<dbReference type="InterPro" id="IPR005574">
    <property type="entry name" value="Rpb4/RPC9"/>
</dbReference>
<dbReference type="EMBL" id="VXIT01000002">
    <property type="protein sequence ID" value="KAA6414537.1"/>
    <property type="molecule type" value="Genomic_DNA"/>
</dbReference>
<evidence type="ECO:0000256" key="4">
    <source>
        <dbReference type="ARBA" id="ARBA00022478"/>
    </source>
</evidence>
<dbReference type="InterPro" id="IPR006590">
    <property type="entry name" value="RNA_pol_Rpb4/RPC9_core"/>
</dbReference>
<evidence type="ECO:0000313" key="10">
    <source>
        <dbReference type="Proteomes" id="UP000324767"/>
    </source>
</evidence>
<evidence type="ECO:0000256" key="5">
    <source>
        <dbReference type="ARBA" id="ARBA00023163"/>
    </source>
</evidence>
<dbReference type="Pfam" id="PF03874">
    <property type="entry name" value="RNA_pol_Rpb4"/>
    <property type="match status" value="1"/>
</dbReference>
<dbReference type="Proteomes" id="UP000324767">
    <property type="component" value="Unassembled WGS sequence"/>
</dbReference>
<keyword evidence="6" id="KW-0539">Nucleus</keyword>
<comment type="similarity">
    <text evidence="2">Belongs to the eukaryotic RPC9 RNA polymerase subunit family.</text>
</comment>
<dbReference type="InterPro" id="IPR038324">
    <property type="entry name" value="Rpb4/RPC9_sf"/>
</dbReference>
<reference evidence="9 10" key="1">
    <citation type="submission" date="2019-09" db="EMBL/GenBank/DDBJ databases">
        <title>The hologenome of the rock-dwelling lichen Lasallia pustulata.</title>
        <authorList>
            <person name="Greshake Tzovaras B."/>
            <person name="Segers F."/>
            <person name="Bicker A."/>
            <person name="Dal Grande F."/>
            <person name="Otte J."/>
            <person name="Hankeln T."/>
            <person name="Schmitt I."/>
            <person name="Ebersberger I."/>
        </authorList>
    </citation>
    <scope>NUCLEOTIDE SEQUENCE [LARGE SCALE GENOMIC DNA]</scope>
    <source>
        <strain evidence="9">A1-1</strain>
    </source>
</reference>
<sequence length="248" mass="27888">MMLQNYAALFTLYSERGSSLPSQVKYIKLSLQGIRDFLRAHQPPPPTAMKIVATQSATLSNYEVLTHLTSTRAKSSLRHSADPRSSPMKSPNLETVTKELTDYLSPRRPPPPIPTPAPPYASAYTPSTIKILLTSLRAYDLTKAELLMILNLRPADMGLLDCVVEECDMRFSAEEQEEILRVGGRNKRYGGGILVIEEWVSGLLLKRGVCDRGAEDNPDSLDCIYRYGYRRMYPRCTARQSAWVFPDD</sequence>
<gene>
    <name evidence="9" type="ORF">FRX48_01286</name>
</gene>
<dbReference type="InterPro" id="IPR010997">
    <property type="entry name" value="HRDC-like_sf"/>
</dbReference>
<dbReference type="GO" id="GO:0006384">
    <property type="term" value="P:transcription initiation at RNA polymerase III promoter"/>
    <property type="evidence" value="ECO:0007669"/>
    <property type="project" value="InterPro"/>
</dbReference>
<keyword evidence="5" id="KW-0804">Transcription</keyword>
<dbReference type="GO" id="GO:0005666">
    <property type="term" value="C:RNA polymerase III complex"/>
    <property type="evidence" value="ECO:0007669"/>
    <property type="project" value="InterPro"/>
</dbReference>
<protein>
    <recommendedName>
        <fullName evidence="3">DNA-directed RNA polymerase III subunit RPC9</fullName>
    </recommendedName>
</protein>
<dbReference type="PANTHER" id="PTHR15561">
    <property type="entry name" value="CALCITONIN GENE-RELATED PEPTIDE-RECEPTOR COMPONENT PROTEIN"/>
    <property type="match status" value="1"/>
</dbReference>
<evidence type="ECO:0000256" key="7">
    <source>
        <dbReference type="SAM" id="MobiDB-lite"/>
    </source>
</evidence>